<feature type="transmembrane region" description="Helical" evidence="6">
    <location>
        <begin position="231"/>
        <end position="253"/>
    </location>
</feature>
<dbReference type="GO" id="GO:0004674">
    <property type="term" value="F:protein serine/threonine kinase activity"/>
    <property type="evidence" value="ECO:0007669"/>
    <property type="project" value="TreeGrafter"/>
</dbReference>
<name>A0A7W9L7R5_9ACTN</name>
<dbReference type="AlphaFoldDB" id="A0A7W9L7R5"/>
<dbReference type="PROSITE" id="PS50011">
    <property type="entry name" value="PROTEIN_KINASE_DOM"/>
    <property type="match status" value="1"/>
</dbReference>
<keyword evidence="6" id="KW-0472">Membrane</keyword>
<evidence type="ECO:0000256" key="2">
    <source>
        <dbReference type="ARBA" id="ARBA00022741"/>
    </source>
</evidence>
<dbReference type="InterPro" id="IPR008271">
    <property type="entry name" value="Ser/Thr_kinase_AS"/>
</dbReference>
<keyword evidence="1" id="KW-0808">Transferase</keyword>
<accession>A0A7W9L7R5</accession>
<organism evidence="8 9">
    <name type="scientific">Nonomuraea jabiensis</name>
    <dbReference type="NCBI Taxonomy" id="882448"/>
    <lineage>
        <taxon>Bacteria</taxon>
        <taxon>Bacillati</taxon>
        <taxon>Actinomycetota</taxon>
        <taxon>Actinomycetes</taxon>
        <taxon>Streptosporangiales</taxon>
        <taxon>Streptosporangiaceae</taxon>
        <taxon>Nonomuraea</taxon>
    </lineage>
</organism>
<feature type="transmembrane region" description="Helical" evidence="6">
    <location>
        <begin position="202"/>
        <end position="219"/>
    </location>
</feature>
<keyword evidence="6" id="KW-1133">Transmembrane helix</keyword>
<feature type="transmembrane region" description="Helical" evidence="6">
    <location>
        <begin position="172"/>
        <end position="195"/>
    </location>
</feature>
<dbReference type="Proteomes" id="UP000579153">
    <property type="component" value="Unassembled WGS sequence"/>
</dbReference>
<dbReference type="InterPro" id="IPR011009">
    <property type="entry name" value="Kinase-like_dom_sf"/>
</dbReference>
<feature type="transmembrane region" description="Helical" evidence="6">
    <location>
        <begin position="56"/>
        <end position="74"/>
    </location>
</feature>
<dbReference type="Pfam" id="PF00069">
    <property type="entry name" value="Pkinase"/>
    <property type="match status" value="1"/>
</dbReference>
<dbReference type="Gene3D" id="3.30.200.20">
    <property type="entry name" value="Phosphorylase Kinase, domain 1"/>
    <property type="match status" value="1"/>
</dbReference>
<sequence>MARQNDHDRLPLEPTHVRPALIDTLSFAWAIVPLLSIGVLTPLSIGFAAFRIRSRLVAVTAAGYLILALGLIATEGLRDWPAGDWRNELTWAAWCVGPWFGGTLQGFLLRTRVFPAKPLPSTTTHGTHSGRESQTSWDPWASPPSAEALPISDKPTQQILAGPAGLAVPLSYLWAVIPLLSLGLATSLAIGAAAVRLGSWRQGVAAAIYLVCLAVFIIAGDPMATMPDTAWQFQLVLWTWSLGPWWGGTFHAFMLRQAVFSRRPELTPPSGHPHDVIGPYRLVRRLGRGGQATVHLGLSPAGRQVAVKVLHASLGFAPAEREALRREIAAAQRVPPFATAPILDFGFADDRAYIVSEYVPGPTLQDFVARGRPLDAHAVIRLAIGTAAALRGIHSTGIVHRDFKPGNVLLAPDGPRVIDFGIARMLDRVTITSGGIKGTPAYMSPEQVSGQDVGPPSDVFSWASTMYFAATGRLAFDGPTFAAVAHQICTRRPDITALPRTLQGPIAACFNTDPRARPTTAQLILVVSQ</sequence>
<dbReference type="PANTHER" id="PTHR43289">
    <property type="entry name" value="MITOGEN-ACTIVATED PROTEIN KINASE KINASE KINASE 20-RELATED"/>
    <property type="match status" value="1"/>
</dbReference>
<dbReference type="EMBL" id="JACHMB010000001">
    <property type="protein sequence ID" value="MBB5773725.1"/>
    <property type="molecule type" value="Genomic_DNA"/>
</dbReference>
<keyword evidence="2" id="KW-0547">Nucleotide-binding</keyword>
<proteinExistence type="predicted"/>
<dbReference type="SUPFAM" id="SSF56112">
    <property type="entry name" value="Protein kinase-like (PK-like)"/>
    <property type="match status" value="1"/>
</dbReference>
<evidence type="ECO:0000259" key="7">
    <source>
        <dbReference type="PROSITE" id="PS50011"/>
    </source>
</evidence>
<evidence type="ECO:0000256" key="3">
    <source>
        <dbReference type="ARBA" id="ARBA00022777"/>
    </source>
</evidence>
<keyword evidence="4" id="KW-0067">ATP-binding</keyword>
<evidence type="ECO:0000256" key="1">
    <source>
        <dbReference type="ARBA" id="ARBA00022679"/>
    </source>
</evidence>
<dbReference type="InterPro" id="IPR000719">
    <property type="entry name" value="Prot_kinase_dom"/>
</dbReference>
<evidence type="ECO:0000256" key="5">
    <source>
        <dbReference type="SAM" id="MobiDB-lite"/>
    </source>
</evidence>
<feature type="transmembrane region" description="Helical" evidence="6">
    <location>
        <begin position="27"/>
        <end position="49"/>
    </location>
</feature>
<dbReference type="RefSeq" id="WP_185067659.1">
    <property type="nucleotide sequence ID" value="NZ_JACHMB010000001.1"/>
</dbReference>
<feature type="compositionally biased region" description="Polar residues" evidence="5">
    <location>
        <begin position="120"/>
        <end position="137"/>
    </location>
</feature>
<feature type="domain" description="Protein kinase" evidence="7">
    <location>
        <begin position="280"/>
        <end position="529"/>
    </location>
</feature>
<evidence type="ECO:0000256" key="4">
    <source>
        <dbReference type="ARBA" id="ARBA00022840"/>
    </source>
</evidence>
<dbReference type="PANTHER" id="PTHR43289:SF34">
    <property type="entry name" value="SERINE_THREONINE-PROTEIN KINASE YBDM-RELATED"/>
    <property type="match status" value="1"/>
</dbReference>
<keyword evidence="3 8" id="KW-0418">Kinase</keyword>
<comment type="caution">
    <text evidence="8">The sequence shown here is derived from an EMBL/GenBank/DDBJ whole genome shotgun (WGS) entry which is preliminary data.</text>
</comment>
<evidence type="ECO:0000313" key="8">
    <source>
        <dbReference type="EMBL" id="MBB5773725.1"/>
    </source>
</evidence>
<feature type="region of interest" description="Disordered" evidence="5">
    <location>
        <begin position="120"/>
        <end position="142"/>
    </location>
</feature>
<keyword evidence="9" id="KW-1185">Reference proteome</keyword>
<dbReference type="GO" id="GO:0005524">
    <property type="term" value="F:ATP binding"/>
    <property type="evidence" value="ECO:0007669"/>
    <property type="project" value="UniProtKB-KW"/>
</dbReference>
<keyword evidence="6" id="KW-0812">Transmembrane</keyword>
<dbReference type="Gene3D" id="1.10.510.10">
    <property type="entry name" value="Transferase(Phosphotransferase) domain 1"/>
    <property type="match status" value="1"/>
</dbReference>
<evidence type="ECO:0000256" key="6">
    <source>
        <dbReference type="SAM" id="Phobius"/>
    </source>
</evidence>
<evidence type="ECO:0000313" key="9">
    <source>
        <dbReference type="Proteomes" id="UP000579153"/>
    </source>
</evidence>
<reference evidence="8 9" key="1">
    <citation type="submission" date="2020-08" db="EMBL/GenBank/DDBJ databases">
        <title>Sequencing the genomes of 1000 actinobacteria strains.</title>
        <authorList>
            <person name="Klenk H.-P."/>
        </authorList>
    </citation>
    <scope>NUCLEOTIDE SEQUENCE [LARGE SCALE GENOMIC DNA]</scope>
    <source>
        <strain evidence="8 9">DSM 45507</strain>
    </source>
</reference>
<gene>
    <name evidence="8" type="ORF">HD596_000481</name>
</gene>
<protein>
    <submittedName>
        <fullName evidence="8">Putative Ser/Thr protein kinase</fullName>
    </submittedName>
</protein>
<dbReference type="CDD" id="cd14014">
    <property type="entry name" value="STKc_PknB_like"/>
    <property type="match status" value="1"/>
</dbReference>
<dbReference type="PROSITE" id="PS00108">
    <property type="entry name" value="PROTEIN_KINASE_ST"/>
    <property type="match status" value="1"/>
</dbReference>